<reference evidence="2 3" key="1">
    <citation type="journal article" date="2020" name="Nature">
        <title>Six reference-quality genomes reveal evolution of bat adaptations.</title>
        <authorList>
            <person name="Jebb D."/>
            <person name="Huang Z."/>
            <person name="Pippel M."/>
            <person name="Hughes G.M."/>
            <person name="Lavrichenko K."/>
            <person name="Devanna P."/>
            <person name="Winkler S."/>
            <person name="Jermiin L.S."/>
            <person name="Skirmuntt E.C."/>
            <person name="Katzourakis A."/>
            <person name="Burkitt-Gray L."/>
            <person name="Ray D.A."/>
            <person name="Sullivan K.A.M."/>
            <person name="Roscito J.G."/>
            <person name="Kirilenko B.M."/>
            <person name="Davalos L.M."/>
            <person name="Corthals A.P."/>
            <person name="Power M.L."/>
            <person name="Jones G."/>
            <person name="Ransome R.D."/>
            <person name="Dechmann D.K.N."/>
            <person name="Locatelli A.G."/>
            <person name="Puechmaille S.J."/>
            <person name="Fedrigo O."/>
            <person name="Jarvis E.D."/>
            <person name="Hiller M."/>
            <person name="Vernes S.C."/>
            <person name="Myers E.W."/>
            <person name="Teeling E.C."/>
        </authorList>
    </citation>
    <scope>NUCLEOTIDE SEQUENCE [LARGE SCALE GENOMIC DNA]</scope>
    <source>
        <strain evidence="2">Bat1K_MPI-CBG_1</strain>
    </source>
</reference>
<dbReference type="Proteomes" id="UP000664940">
    <property type="component" value="Unassembled WGS sequence"/>
</dbReference>
<evidence type="ECO:0000256" key="1">
    <source>
        <dbReference type="SAM" id="MobiDB-lite"/>
    </source>
</evidence>
<feature type="region of interest" description="Disordered" evidence="1">
    <location>
        <begin position="1"/>
        <end position="25"/>
    </location>
</feature>
<evidence type="ECO:0000313" key="3">
    <source>
        <dbReference type="Proteomes" id="UP000664940"/>
    </source>
</evidence>
<gene>
    <name evidence="2" type="ORF">HJG60_011785</name>
</gene>
<protein>
    <submittedName>
        <fullName evidence="2">Uncharacterized protein</fullName>
    </submittedName>
</protein>
<feature type="region of interest" description="Disordered" evidence="1">
    <location>
        <begin position="76"/>
        <end position="131"/>
    </location>
</feature>
<sequence>MLSLMQTGEGLRGGRGRSRGGWLGGVDSSQPWLSLPWQQAAAEGPAHTWPPGPAVRSCAEGLDGCGSAWPAHPEPSIPGFVLTAHPPLCEQDPGPGGEPAQGLEEGRRGWQRGRGKSSVNPRPAAAPLRPREPGCQPCSAFLHFTALGQWAPSTC</sequence>
<organism evidence="2 3">
    <name type="scientific">Phyllostomus discolor</name>
    <name type="common">pale spear-nosed bat</name>
    <dbReference type="NCBI Taxonomy" id="89673"/>
    <lineage>
        <taxon>Eukaryota</taxon>
        <taxon>Metazoa</taxon>
        <taxon>Chordata</taxon>
        <taxon>Craniata</taxon>
        <taxon>Vertebrata</taxon>
        <taxon>Euteleostomi</taxon>
        <taxon>Mammalia</taxon>
        <taxon>Eutheria</taxon>
        <taxon>Laurasiatheria</taxon>
        <taxon>Chiroptera</taxon>
        <taxon>Yangochiroptera</taxon>
        <taxon>Phyllostomidae</taxon>
        <taxon>Phyllostominae</taxon>
        <taxon>Phyllostomus</taxon>
    </lineage>
</organism>
<name>A0A834DSP5_9CHIR</name>
<evidence type="ECO:0000313" key="2">
    <source>
        <dbReference type="EMBL" id="KAF6094675.1"/>
    </source>
</evidence>
<dbReference type="EMBL" id="JABVXQ010000008">
    <property type="protein sequence ID" value="KAF6094675.1"/>
    <property type="molecule type" value="Genomic_DNA"/>
</dbReference>
<comment type="caution">
    <text evidence="2">The sequence shown here is derived from an EMBL/GenBank/DDBJ whole genome shotgun (WGS) entry which is preliminary data.</text>
</comment>
<accession>A0A834DSP5</accession>
<proteinExistence type="predicted"/>
<dbReference type="AlphaFoldDB" id="A0A834DSP5"/>